<dbReference type="Proteomes" id="UP001365542">
    <property type="component" value="Unassembled WGS sequence"/>
</dbReference>
<evidence type="ECO:0000313" key="1">
    <source>
        <dbReference type="EMBL" id="KAK6525442.1"/>
    </source>
</evidence>
<dbReference type="EMBL" id="JAVHJO010000017">
    <property type="protein sequence ID" value="KAK6525442.1"/>
    <property type="molecule type" value="Genomic_DNA"/>
</dbReference>
<comment type="caution">
    <text evidence="1">The sequence shown here is derived from an EMBL/GenBank/DDBJ whole genome shotgun (WGS) entry which is preliminary data.</text>
</comment>
<proteinExistence type="predicted"/>
<evidence type="ECO:0000313" key="2">
    <source>
        <dbReference type="Proteomes" id="UP001365542"/>
    </source>
</evidence>
<organism evidence="1 2">
    <name type="scientific">Orbilia ellipsospora</name>
    <dbReference type="NCBI Taxonomy" id="2528407"/>
    <lineage>
        <taxon>Eukaryota</taxon>
        <taxon>Fungi</taxon>
        <taxon>Dikarya</taxon>
        <taxon>Ascomycota</taxon>
        <taxon>Pezizomycotina</taxon>
        <taxon>Orbiliomycetes</taxon>
        <taxon>Orbiliales</taxon>
        <taxon>Orbiliaceae</taxon>
        <taxon>Orbilia</taxon>
    </lineage>
</organism>
<reference evidence="1 2" key="1">
    <citation type="submission" date="2019-10" db="EMBL/GenBank/DDBJ databases">
        <authorList>
            <person name="Palmer J.M."/>
        </authorList>
    </citation>
    <scope>NUCLEOTIDE SEQUENCE [LARGE SCALE GENOMIC DNA]</scope>
    <source>
        <strain evidence="1 2">TWF694</strain>
    </source>
</reference>
<dbReference type="AlphaFoldDB" id="A0AAV9WTI9"/>
<keyword evidence="2" id="KW-1185">Reference proteome</keyword>
<protein>
    <submittedName>
        <fullName evidence="1">Uncharacterized protein</fullName>
    </submittedName>
</protein>
<name>A0AAV9WTI9_9PEZI</name>
<sequence length="53" mass="5593">MGENKGRAVYGGIVGASDEAIVEDWRRGKMEEGGVAVVQLAGVWMGGREVVES</sequence>
<accession>A0AAV9WTI9</accession>
<gene>
    <name evidence="1" type="ORF">TWF694_005579</name>
</gene>